<proteinExistence type="predicted"/>
<gene>
    <name evidence="4" type="ORF">CAEBREN_15923</name>
</gene>
<feature type="compositionally biased region" description="Basic and acidic residues" evidence="2">
    <location>
        <begin position="493"/>
        <end position="511"/>
    </location>
</feature>
<feature type="compositionally biased region" description="Low complexity" evidence="2">
    <location>
        <begin position="738"/>
        <end position="750"/>
    </location>
</feature>
<dbReference type="OrthoDB" id="5830445at2759"/>
<dbReference type="AlphaFoldDB" id="G0NXW7"/>
<organism evidence="5">
    <name type="scientific">Caenorhabditis brenneri</name>
    <name type="common">Nematode worm</name>
    <dbReference type="NCBI Taxonomy" id="135651"/>
    <lineage>
        <taxon>Eukaryota</taxon>
        <taxon>Metazoa</taxon>
        <taxon>Ecdysozoa</taxon>
        <taxon>Nematoda</taxon>
        <taxon>Chromadorea</taxon>
        <taxon>Rhabditida</taxon>
        <taxon>Rhabditina</taxon>
        <taxon>Rhabditomorpha</taxon>
        <taxon>Rhabditoidea</taxon>
        <taxon>Rhabditidae</taxon>
        <taxon>Peloderinae</taxon>
        <taxon>Caenorhabditis</taxon>
    </lineage>
</organism>
<keyword evidence="3" id="KW-0472">Membrane</keyword>
<feature type="coiled-coil region" evidence="1">
    <location>
        <begin position="400"/>
        <end position="481"/>
    </location>
</feature>
<feature type="region of interest" description="Disordered" evidence="2">
    <location>
        <begin position="730"/>
        <end position="777"/>
    </location>
</feature>
<dbReference type="eggNOG" id="ENOG502R11J">
    <property type="taxonomic scope" value="Eukaryota"/>
</dbReference>
<evidence type="ECO:0000313" key="4">
    <source>
        <dbReference type="EMBL" id="EGT39753.1"/>
    </source>
</evidence>
<dbReference type="STRING" id="135651.G0NXW7"/>
<evidence type="ECO:0000256" key="1">
    <source>
        <dbReference type="SAM" id="Coils"/>
    </source>
</evidence>
<feature type="compositionally biased region" description="Basic and acidic residues" evidence="2">
    <location>
        <begin position="297"/>
        <end position="317"/>
    </location>
</feature>
<evidence type="ECO:0000313" key="5">
    <source>
        <dbReference type="Proteomes" id="UP000008068"/>
    </source>
</evidence>
<feature type="region of interest" description="Disordered" evidence="2">
    <location>
        <begin position="493"/>
        <end position="516"/>
    </location>
</feature>
<feature type="region of interest" description="Disordered" evidence="2">
    <location>
        <begin position="297"/>
        <end position="341"/>
    </location>
</feature>
<keyword evidence="5" id="KW-1185">Reference proteome</keyword>
<protein>
    <submittedName>
        <fullName evidence="4">Uncharacterized protein</fullName>
    </submittedName>
</protein>
<evidence type="ECO:0000256" key="3">
    <source>
        <dbReference type="SAM" id="Phobius"/>
    </source>
</evidence>
<keyword evidence="3" id="KW-1133">Transmembrane helix</keyword>
<dbReference type="InParanoid" id="G0NXW7"/>
<dbReference type="EMBL" id="GL379975">
    <property type="protein sequence ID" value="EGT39753.1"/>
    <property type="molecule type" value="Genomic_DNA"/>
</dbReference>
<name>G0NXW7_CAEBE</name>
<accession>G0NXW7</accession>
<feature type="compositionally biased region" description="Polar residues" evidence="2">
    <location>
        <begin position="759"/>
        <end position="775"/>
    </location>
</feature>
<evidence type="ECO:0000256" key="2">
    <source>
        <dbReference type="SAM" id="MobiDB-lite"/>
    </source>
</evidence>
<dbReference type="OMA" id="HLENELW"/>
<keyword evidence="1" id="KW-0175">Coiled coil</keyword>
<dbReference type="HOGENOM" id="CLU_304668_0_0_1"/>
<sequence length="895" mass="101626">MDQNATAVNPLYAKVEAILAGKEDVNIEETLAELRQNVENAEAAQSLIKLIFVIKSVNKDADSALVATNLFSTKINYVLFNALPADLKCLVQGLWDCGTSEMTYAISDLKKRKSEFLSAIEQVEHKRDKNGSEDEVRTPIVFTTTLTLQAKIESDVQIVLPDSSTDAIHLQQSPIYAGVDRSEEDTSNSTGQQLAENAVAVLEKIKASLGLKPGAENVLEALQKMQESYHCDQQKNSQPVSEKTDADYDRIISERNELLQKNEDALKENQQLREEMATERQASKNILKKIRKERDGYAKKLKKQTEEAQSDKNHSMDKLANSATSREQVREETNAPNETVNANFNGTIKAQTLSEDLQKRFEDVCQQLETSEKSLEVQQELNAKITKMSLENRTRHTYEISDLQDVIQQLKIKATKQNHEIQRIKELERRKTDVLVNVLEDEKQRIRDECDSVKIQLEGAQKALKEQKNEAKRRLEAEQLKWKKVVRAAQKRGTESLDTSKSETSEGKLDQDANQSECRTAVKQKLEEQIISDLRQKIESLETKLNEKSEKADAFDELVAEVDLRDQQLIMEKEKFEKLQQMVADVLEKEEAAERRAKSLDQQELKLEAMRVEYEAASKELKERVMNCDKEKFNIQGELSSLNRQLVLKTEELEKIKSEKNHFEKEAALNAKKLEESLSPRKDKAAQLESRLEVIQVAAKAQQKRLEEDLSTTRAELDEVMRKNHDLAEKISMLEGKSPSAGGVTSSSSNESEDLVSGLQKSLSELQEENNNIKSENAKERTVLVNELIATKDKLMELMKSSSTEESHISKIQTLEEKLKSAEISLTECQNRAATPVSSDQVPPPPKPNSLDELFPHLDPVFRQFVELLLQNQSYMYGVFGLFIYGFLVHLYLIL</sequence>
<reference evidence="5" key="1">
    <citation type="submission" date="2011-07" db="EMBL/GenBank/DDBJ databases">
        <authorList>
            <consortium name="Caenorhabditis brenneri Sequencing and Analysis Consortium"/>
            <person name="Wilson R.K."/>
        </authorList>
    </citation>
    <scope>NUCLEOTIDE SEQUENCE [LARGE SCALE GENOMIC DNA]</scope>
    <source>
        <strain evidence="5">PB2801</strain>
    </source>
</reference>
<keyword evidence="3" id="KW-0812">Transmembrane</keyword>
<dbReference type="Proteomes" id="UP000008068">
    <property type="component" value="Unassembled WGS sequence"/>
</dbReference>
<feature type="transmembrane region" description="Helical" evidence="3">
    <location>
        <begin position="875"/>
        <end position="894"/>
    </location>
</feature>